<protein>
    <submittedName>
        <fullName evidence="1">Uncharacterized protein</fullName>
    </submittedName>
</protein>
<reference evidence="1 2" key="1">
    <citation type="submission" date="2024-09" db="EMBL/GenBank/DDBJ databases">
        <authorList>
            <person name="Sun Q."/>
            <person name="Mori K."/>
        </authorList>
    </citation>
    <scope>NUCLEOTIDE SEQUENCE [LARGE SCALE GENOMIC DNA]</scope>
    <source>
        <strain evidence="1 2">CCM 7609</strain>
    </source>
</reference>
<accession>A0ABV5FUB0</accession>
<gene>
    <name evidence="1" type="ORF">ACFFX0_03345</name>
</gene>
<dbReference type="EMBL" id="JBHMFI010000001">
    <property type="protein sequence ID" value="MFB9070272.1"/>
    <property type="molecule type" value="Genomic_DNA"/>
</dbReference>
<evidence type="ECO:0000313" key="1">
    <source>
        <dbReference type="EMBL" id="MFB9070272.1"/>
    </source>
</evidence>
<evidence type="ECO:0000313" key="2">
    <source>
        <dbReference type="Proteomes" id="UP001589575"/>
    </source>
</evidence>
<name>A0ABV5FUB0_9MICC</name>
<proteinExistence type="predicted"/>
<organism evidence="1 2">
    <name type="scientific">Citricoccus parietis</name>
    <dbReference type="NCBI Taxonomy" id="592307"/>
    <lineage>
        <taxon>Bacteria</taxon>
        <taxon>Bacillati</taxon>
        <taxon>Actinomycetota</taxon>
        <taxon>Actinomycetes</taxon>
        <taxon>Micrococcales</taxon>
        <taxon>Micrococcaceae</taxon>
        <taxon>Citricoccus</taxon>
    </lineage>
</organism>
<dbReference type="Proteomes" id="UP001589575">
    <property type="component" value="Unassembled WGS sequence"/>
</dbReference>
<sequence>MPVVKCSSRCWLLLSDFHGWLWFLLISEFVEIRQLVNNPVLDHQVGVCL</sequence>
<comment type="caution">
    <text evidence="1">The sequence shown here is derived from an EMBL/GenBank/DDBJ whole genome shotgun (WGS) entry which is preliminary data.</text>
</comment>
<keyword evidence="2" id="KW-1185">Reference proteome</keyword>